<dbReference type="InterPro" id="IPR051199">
    <property type="entry name" value="LPS_LOS_Heptosyltrfase"/>
</dbReference>
<feature type="region of interest" description="Disordered" evidence="3">
    <location>
        <begin position="143"/>
        <end position="163"/>
    </location>
</feature>
<dbReference type="Pfam" id="PF01075">
    <property type="entry name" value="Glyco_transf_9"/>
    <property type="match status" value="1"/>
</dbReference>
<dbReference type="CDD" id="cd03789">
    <property type="entry name" value="GT9_LPS_heptosyltransferase"/>
    <property type="match status" value="1"/>
</dbReference>
<name>A0ABP5S8U0_9ACTN</name>
<evidence type="ECO:0000256" key="2">
    <source>
        <dbReference type="ARBA" id="ARBA00022679"/>
    </source>
</evidence>
<accession>A0ABP5S8U0</accession>
<reference evidence="5" key="1">
    <citation type="journal article" date="2019" name="Int. J. Syst. Evol. Microbiol.">
        <title>The Global Catalogue of Microorganisms (GCM) 10K type strain sequencing project: providing services to taxonomists for standard genome sequencing and annotation.</title>
        <authorList>
            <consortium name="The Broad Institute Genomics Platform"/>
            <consortium name="The Broad Institute Genome Sequencing Center for Infectious Disease"/>
            <person name="Wu L."/>
            <person name="Ma J."/>
        </authorList>
    </citation>
    <scope>NUCLEOTIDE SEQUENCE [LARGE SCALE GENOMIC DNA]</scope>
    <source>
        <strain evidence="5">JCM 3272</strain>
    </source>
</reference>
<evidence type="ECO:0000256" key="1">
    <source>
        <dbReference type="ARBA" id="ARBA00022676"/>
    </source>
</evidence>
<comment type="caution">
    <text evidence="4">The sequence shown here is derived from an EMBL/GenBank/DDBJ whole genome shotgun (WGS) entry which is preliminary data.</text>
</comment>
<dbReference type="Gene3D" id="3.40.50.2000">
    <property type="entry name" value="Glycogen Phosphorylase B"/>
    <property type="match status" value="2"/>
</dbReference>
<dbReference type="InterPro" id="IPR002201">
    <property type="entry name" value="Glyco_trans_9"/>
</dbReference>
<keyword evidence="5" id="KW-1185">Reference proteome</keyword>
<organism evidence="4 5">
    <name type="scientific">Dactylosporangium salmoneum</name>
    <dbReference type="NCBI Taxonomy" id="53361"/>
    <lineage>
        <taxon>Bacteria</taxon>
        <taxon>Bacillati</taxon>
        <taxon>Actinomycetota</taxon>
        <taxon>Actinomycetes</taxon>
        <taxon>Micromonosporales</taxon>
        <taxon>Micromonosporaceae</taxon>
        <taxon>Dactylosporangium</taxon>
    </lineage>
</organism>
<gene>
    <name evidence="4" type="ORF">GCM10010170_000820</name>
</gene>
<proteinExistence type="predicted"/>
<evidence type="ECO:0000313" key="5">
    <source>
        <dbReference type="Proteomes" id="UP001501444"/>
    </source>
</evidence>
<evidence type="ECO:0000313" key="4">
    <source>
        <dbReference type="EMBL" id="GAA2326213.1"/>
    </source>
</evidence>
<evidence type="ECO:0000256" key="3">
    <source>
        <dbReference type="SAM" id="MobiDB-lite"/>
    </source>
</evidence>
<keyword evidence="1" id="KW-0328">Glycosyltransferase</keyword>
<dbReference type="EMBL" id="BAAARV010000003">
    <property type="protein sequence ID" value="GAA2326213.1"/>
    <property type="molecule type" value="Genomic_DNA"/>
</dbReference>
<sequence length="331" mass="34873">MTGVGLLVPPVLLVLRALGVGDLATGVPALRALRRAYPGHRLVLAAPEWLAPLAGLTGAVDEVLPCAGLDDPLPPLGPDIAVNLHGTGPRSHRLLWTTRPARLLSYGPGGPQWREDEHEVLRWCRLLQWYGLSCDPADLALERPPTGRPGATLVHPGARSGRRRWPPERFAAVAHTLAADGHDVIVTGSADEAPLARRVADLAGLPPESALAGRTGLAELAALAGHARLVISGDTGIAHLATAYGTPSVVLFGPMSPQRWGPPRRRPQHVAIWHGYAAETGDTPGDEPHPALLSVTVAEVLAAAHRIAAWRPSTRPTAPAWPTTAPVPGTR</sequence>
<dbReference type="Proteomes" id="UP001501444">
    <property type="component" value="Unassembled WGS sequence"/>
</dbReference>
<protein>
    <submittedName>
        <fullName evidence="4">Glycosyltransferase family 9 protein</fullName>
    </submittedName>
</protein>
<dbReference type="PANTHER" id="PTHR30160:SF1">
    <property type="entry name" value="LIPOPOLYSACCHARIDE 1,2-N-ACETYLGLUCOSAMINETRANSFERASE-RELATED"/>
    <property type="match status" value="1"/>
</dbReference>
<keyword evidence="2" id="KW-0808">Transferase</keyword>
<dbReference type="PANTHER" id="PTHR30160">
    <property type="entry name" value="TETRAACYLDISACCHARIDE 4'-KINASE-RELATED"/>
    <property type="match status" value="1"/>
</dbReference>
<dbReference type="SUPFAM" id="SSF53756">
    <property type="entry name" value="UDP-Glycosyltransferase/glycogen phosphorylase"/>
    <property type="match status" value="1"/>
</dbReference>